<reference evidence="9" key="1">
    <citation type="submission" date="2016-11" db="EMBL/GenBank/DDBJ databases">
        <title>Complete genome sequence of Virgibacillus pantothenticus 21D, a halophilic bacterium isolated from the deep hypersaline anoxic basin Discovery in the Mediterranean Sea.</title>
        <authorList>
            <person name="Zeaiter Z."/>
            <person name="Booth J.M."/>
            <person name="Prosdocimi E.M."/>
            <person name="Mapelli F."/>
            <person name="Fusi M."/>
            <person name="Daffonchio D."/>
            <person name="Borin S."/>
            <person name="Crotti E."/>
        </authorList>
    </citation>
    <scope>NUCLEOTIDE SEQUENCE [LARGE SCALE GENOMIC DNA]</scope>
    <source>
        <strain evidence="9">21D</strain>
    </source>
</reference>
<dbReference type="InterPro" id="IPR000175">
    <property type="entry name" value="Na/ntran_symport"/>
</dbReference>
<comment type="subcellular location">
    <subcellularLocation>
        <location evidence="1">Membrane</location>
        <topology evidence="1">Multi-pass membrane protein</topology>
    </subcellularLocation>
</comment>
<feature type="transmembrane region" description="Helical" evidence="7">
    <location>
        <begin position="76"/>
        <end position="100"/>
    </location>
</feature>
<dbReference type="Proteomes" id="UP000234237">
    <property type="component" value="Chromosome"/>
</dbReference>
<evidence type="ECO:0000313" key="9">
    <source>
        <dbReference type="Proteomes" id="UP000234237"/>
    </source>
</evidence>
<sequence length="483" mass="53066">MELLSIFISLEKLGLLLSLYGETEKSFHRKEDRLFMQNKPEQWASKIGFILSSAGAAIGLGAIWKFPYMTGENGGGAFFLLFIAFTIIIGLPILIAEFIIGRGAQKEAISAYQTLAPKRGLWKFIGHWGVAGSFLLMSFYSVVGGWVLTYSFLSIPGMIIGNETNYADLFATITGSPFYTILGHFLFILINIIVVSFGVKDGIEKTSKVLMPLLFIFFIILVIRSVTFEGAIEGIRFFLQPDFSKLNTENVLYALGQSFFSLAVGVSVMVTYSSYLKKDVSLPMSAASVSIMNIFVSLLAGLAIFPVVFAFGLEPAEGPGLLFIVLPEAFAQMPFGELFLSLFLLLFLFAVLTSSLSMLEIITAAITAKKQRSRRTVAFLAGMLVFITGIPAALSSSSLSDVTIFGKTFFDASDFLVSNIMLPGGCLFISLFVGFKLEKQLMKQEFGYGNELGDTVYKAWYQLLRWLAPITILIVFLGSLGFI</sequence>
<dbReference type="CDD" id="cd10336">
    <property type="entry name" value="SLC6sbd_Tyt1-Like"/>
    <property type="match status" value="1"/>
</dbReference>
<dbReference type="Pfam" id="PF00209">
    <property type="entry name" value="SNF"/>
    <property type="match status" value="2"/>
</dbReference>
<keyword evidence="3 6" id="KW-0812">Transmembrane</keyword>
<feature type="transmembrane region" description="Helical" evidence="7">
    <location>
        <begin position="121"/>
        <end position="148"/>
    </location>
</feature>
<evidence type="ECO:0000256" key="5">
    <source>
        <dbReference type="ARBA" id="ARBA00023136"/>
    </source>
</evidence>
<evidence type="ECO:0000256" key="3">
    <source>
        <dbReference type="ARBA" id="ARBA00022692"/>
    </source>
</evidence>
<feature type="transmembrane region" description="Helical" evidence="7">
    <location>
        <begin position="209"/>
        <end position="232"/>
    </location>
</feature>
<proteinExistence type="inferred from homology"/>
<feature type="transmembrane region" description="Helical" evidence="7">
    <location>
        <begin position="252"/>
        <end position="275"/>
    </location>
</feature>
<evidence type="ECO:0000256" key="7">
    <source>
        <dbReference type="SAM" id="Phobius"/>
    </source>
</evidence>
<feature type="transmembrane region" description="Helical" evidence="7">
    <location>
        <begin position="178"/>
        <end position="197"/>
    </location>
</feature>
<dbReference type="AlphaFoldDB" id="A0A2K9J0D7"/>
<feature type="transmembrane region" description="Helical" evidence="7">
    <location>
        <begin position="463"/>
        <end position="482"/>
    </location>
</feature>
<dbReference type="PRINTS" id="PR00176">
    <property type="entry name" value="NANEUSMPORT"/>
</dbReference>
<evidence type="ECO:0000256" key="4">
    <source>
        <dbReference type="ARBA" id="ARBA00022989"/>
    </source>
</evidence>
<dbReference type="EMBL" id="CP018622">
    <property type="protein sequence ID" value="AUJ25399.1"/>
    <property type="molecule type" value="Genomic_DNA"/>
</dbReference>
<evidence type="ECO:0000256" key="6">
    <source>
        <dbReference type="RuleBase" id="RU003732"/>
    </source>
</evidence>
<gene>
    <name evidence="8" type="ORF">A21D_02335</name>
</gene>
<keyword evidence="5 7" id="KW-0472">Membrane</keyword>
<dbReference type="InterPro" id="IPR037272">
    <property type="entry name" value="SNS_sf"/>
</dbReference>
<evidence type="ECO:0000256" key="1">
    <source>
        <dbReference type="ARBA" id="ARBA00004141"/>
    </source>
</evidence>
<dbReference type="PANTHER" id="PTHR42948:SF1">
    <property type="entry name" value="TRANSPORTER"/>
    <property type="match status" value="1"/>
</dbReference>
<keyword evidence="6" id="KW-0769">Symport</keyword>
<keyword evidence="4 7" id="KW-1133">Transmembrane helix</keyword>
<dbReference type="PROSITE" id="PS50267">
    <property type="entry name" value="NA_NEUROTRAN_SYMP_3"/>
    <property type="match status" value="1"/>
</dbReference>
<dbReference type="KEGG" id="vpn:A21D_02335"/>
<dbReference type="PANTHER" id="PTHR42948">
    <property type="entry name" value="TRANSPORTER"/>
    <property type="match status" value="1"/>
</dbReference>
<dbReference type="GO" id="GO:0015293">
    <property type="term" value="F:symporter activity"/>
    <property type="evidence" value="ECO:0007669"/>
    <property type="project" value="UniProtKB-KW"/>
</dbReference>
<dbReference type="GO" id="GO:0016020">
    <property type="term" value="C:membrane"/>
    <property type="evidence" value="ECO:0007669"/>
    <property type="project" value="UniProtKB-SubCell"/>
</dbReference>
<evidence type="ECO:0000256" key="2">
    <source>
        <dbReference type="ARBA" id="ARBA00022448"/>
    </source>
</evidence>
<protein>
    <recommendedName>
        <fullName evidence="6">Transporter</fullName>
    </recommendedName>
</protein>
<feature type="transmembrane region" description="Helical" evidence="7">
    <location>
        <begin position="6"/>
        <end position="22"/>
    </location>
</feature>
<keyword evidence="2 6" id="KW-0813">Transport</keyword>
<dbReference type="STRING" id="302167.GCA_900166595_01085"/>
<organism evidence="8 9">
    <name type="scientific">Virgibacillus dokdonensis</name>
    <dbReference type="NCBI Taxonomy" id="302167"/>
    <lineage>
        <taxon>Bacteria</taxon>
        <taxon>Bacillati</taxon>
        <taxon>Bacillota</taxon>
        <taxon>Bacilli</taxon>
        <taxon>Bacillales</taxon>
        <taxon>Bacillaceae</taxon>
        <taxon>Virgibacillus</taxon>
    </lineage>
</organism>
<evidence type="ECO:0000313" key="8">
    <source>
        <dbReference type="EMBL" id="AUJ25399.1"/>
    </source>
</evidence>
<dbReference type="SUPFAM" id="SSF161070">
    <property type="entry name" value="SNF-like"/>
    <property type="match status" value="1"/>
</dbReference>
<feature type="transmembrane region" description="Helical" evidence="7">
    <location>
        <begin position="338"/>
        <end position="365"/>
    </location>
</feature>
<feature type="transmembrane region" description="Helical" evidence="7">
    <location>
        <begin position="377"/>
        <end position="395"/>
    </location>
</feature>
<dbReference type="InterPro" id="IPR047218">
    <property type="entry name" value="YocR/YhdH-like"/>
</dbReference>
<dbReference type="PROSITE" id="PS00610">
    <property type="entry name" value="NA_NEUROTRAN_SYMP_1"/>
    <property type="match status" value="1"/>
</dbReference>
<name>A0A2K9J0D7_9BACI</name>
<feature type="transmembrane region" description="Helical" evidence="7">
    <location>
        <begin position="415"/>
        <end position="435"/>
    </location>
</feature>
<feature type="transmembrane region" description="Helical" evidence="7">
    <location>
        <begin position="43"/>
        <end position="64"/>
    </location>
</feature>
<dbReference type="NCBIfam" id="NF037979">
    <property type="entry name" value="Na_transp"/>
    <property type="match status" value="1"/>
</dbReference>
<accession>A0A2K9J0D7</accession>
<feature type="transmembrane region" description="Helical" evidence="7">
    <location>
        <begin position="287"/>
        <end position="313"/>
    </location>
</feature>
<comment type="similarity">
    <text evidence="6">Belongs to the sodium:neurotransmitter symporter (SNF) (TC 2.A.22) family.</text>
</comment>